<gene>
    <name evidence="11" type="ORF">FA15DRAFT_644753</name>
</gene>
<keyword evidence="4 9" id="KW-0349">Heme</keyword>
<evidence type="ECO:0000256" key="1">
    <source>
        <dbReference type="ARBA" id="ARBA00001971"/>
    </source>
</evidence>
<keyword evidence="6 10" id="KW-0560">Oxidoreductase</keyword>
<dbReference type="GO" id="GO:0004497">
    <property type="term" value="F:monooxygenase activity"/>
    <property type="evidence" value="ECO:0007669"/>
    <property type="project" value="UniProtKB-KW"/>
</dbReference>
<dbReference type="AlphaFoldDB" id="A0A5C3KPM5"/>
<dbReference type="SUPFAM" id="SSF48264">
    <property type="entry name" value="Cytochrome P450"/>
    <property type="match status" value="1"/>
</dbReference>
<evidence type="ECO:0000256" key="10">
    <source>
        <dbReference type="RuleBase" id="RU000461"/>
    </source>
</evidence>
<dbReference type="Pfam" id="PF00067">
    <property type="entry name" value="p450"/>
    <property type="match status" value="1"/>
</dbReference>
<reference evidence="11 12" key="1">
    <citation type="journal article" date="2019" name="Nat. Ecol. Evol.">
        <title>Megaphylogeny resolves global patterns of mushroom evolution.</title>
        <authorList>
            <person name="Varga T."/>
            <person name="Krizsan K."/>
            <person name="Foldi C."/>
            <person name="Dima B."/>
            <person name="Sanchez-Garcia M."/>
            <person name="Sanchez-Ramirez S."/>
            <person name="Szollosi G.J."/>
            <person name="Szarkandi J.G."/>
            <person name="Papp V."/>
            <person name="Albert L."/>
            <person name="Andreopoulos W."/>
            <person name="Angelini C."/>
            <person name="Antonin V."/>
            <person name="Barry K.W."/>
            <person name="Bougher N.L."/>
            <person name="Buchanan P."/>
            <person name="Buyck B."/>
            <person name="Bense V."/>
            <person name="Catcheside P."/>
            <person name="Chovatia M."/>
            <person name="Cooper J."/>
            <person name="Damon W."/>
            <person name="Desjardin D."/>
            <person name="Finy P."/>
            <person name="Geml J."/>
            <person name="Haridas S."/>
            <person name="Hughes K."/>
            <person name="Justo A."/>
            <person name="Karasinski D."/>
            <person name="Kautmanova I."/>
            <person name="Kiss B."/>
            <person name="Kocsube S."/>
            <person name="Kotiranta H."/>
            <person name="LaButti K.M."/>
            <person name="Lechner B.E."/>
            <person name="Liimatainen K."/>
            <person name="Lipzen A."/>
            <person name="Lukacs Z."/>
            <person name="Mihaltcheva S."/>
            <person name="Morgado L.N."/>
            <person name="Niskanen T."/>
            <person name="Noordeloos M.E."/>
            <person name="Ohm R.A."/>
            <person name="Ortiz-Santana B."/>
            <person name="Ovrebo C."/>
            <person name="Racz N."/>
            <person name="Riley R."/>
            <person name="Savchenko A."/>
            <person name="Shiryaev A."/>
            <person name="Soop K."/>
            <person name="Spirin V."/>
            <person name="Szebenyi C."/>
            <person name="Tomsovsky M."/>
            <person name="Tulloss R.E."/>
            <person name="Uehling J."/>
            <person name="Grigoriev I.V."/>
            <person name="Vagvolgyi C."/>
            <person name="Papp T."/>
            <person name="Martin F.M."/>
            <person name="Miettinen O."/>
            <person name="Hibbett D.S."/>
            <person name="Nagy L.G."/>
        </authorList>
    </citation>
    <scope>NUCLEOTIDE SEQUENCE [LARGE SCALE GENOMIC DNA]</scope>
    <source>
        <strain evidence="11 12">CBS 121175</strain>
    </source>
</reference>
<proteinExistence type="inferred from homology"/>
<accession>A0A5C3KPM5</accession>
<name>A0A5C3KPM5_COPMA</name>
<dbReference type="InterPro" id="IPR002401">
    <property type="entry name" value="Cyt_P450_E_grp-I"/>
</dbReference>
<dbReference type="InterPro" id="IPR050364">
    <property type="entry name" value="Cytochrome_P450_fung"/>
</dbReference>
<dbReference type="PRINTS" id="PR00385">
    <property type="entry name" value="P450"/>
</dbReference>
<dbReference type="InterPro" id="IPR017972">
    <property type="entry name" value="Cyt_P450_CS"/>
</dbReference>
<protein>
    <submittedName>
        <fullName evidence="11">Cytochrome P450</fullName>
    </submittedName>
</protein>
<dbReference type="PRINTS" id="PR00463">
    <property type="entry name" value="EP450I"/>
</dbReference>
<comment type="similarity">
    <text evidence="3 10">Belongs to the cytochrome P450 family.</text>
</comment>
<comment type="pathway">
    <text evidence="2">Secondary metabolite biosynthesis.</text>
</comment>
<dbReference type="GO" id="GO:0020037">
    <property type="term" value="F:heme binding"/>
    <property type="evidence" value="ECO:0007669"/>
    <property type="project" value="InterPro"/>
</dbReference>
<dbReference type="Proteomes" id="UP000307440">
    <property type="component" value="Unassembled WGS sequence"/>
</dbReference>
<dbReference type="PANTHER" id="PTHR46300:SF7">
    <property type="entry name" value="P450, PUTATIVE (EUROFUNG)-RELATED"/>
    <property type="match status" value="1"/>
</dbReference>
<keyword evidence="8 10" id="KW-0503">Monooxygenase</keyword>
<evidence type="ECO:0000256" key="2">
    <source>
        <dbReference type="ARBA" id="ARBA00005179"/>
    </source>
</evidence>
<dbReference type="Gene3D" id="1.10.630.10">
    <property type="entry name" value="Cytochrome P450"/>
    <property type="match status" value="1"/>
</dbReference>
<evidence type="ECO:0000256" key="5">
    <source>
        <dbReference type="ARBA" id="ARBA00022723"/>
    </source>
</evidence>
<feature type="binding site" description="axial binding residue" evidence="9">
    <location>
        <position position="445"/>
    </location>
    <ligand>
        <name>heme</name>
        <dbReference type="ChEBI" id="CHEBI:30413"/>
    </ligand>
    <ligandPart>
        <name>Fe</name>
        <dbReference type="ChEBI" id="CHEBI:18248"/>
    </ligandPart>
</feature>
<keyword evidence="7 9" id="KW-0408">Iron</keyword>
<keyword evidence="5 9" id="KW-0479">Metal-binding</keyword>
<evidence type="ECO:0000256" key="8">
    <source>
        <dbReference type="ARBA" id="ARBA00023033"/>
    </source>
</evidence>
<dbReference type="STRING" id="230819.A0A5C3KPM5"/>
<dbReference type="InterPro" id="IPR001128">
    <property type="entry name" value="Cyt_P450"/>
</dbReference>
<dbReference type="EMBL" id="ML210252">
    <property type="protein sequence ID" value="TFK22015.1"/>
    <property type="molecule type" value="Genomic_DNA"/>
</dbReference>
<evidence type="ECO:0000256" key="9">
    <source>
        <dbReference type="PIRSR" id="PIRSR602401-1"/>
    </source>
</evidence>
<dbReference type="CDD" id="cd11065">
    <property type="entry name" value="CYP64-like"/>
    <property type="match status" value="1"/>
</dbReference>
<organism evidence="11 12">
    <name type="scientific">Coprinopsis marcescibilis</name>
    <name type="common">Agaric fungus</name>
    <name type="synonym">Psathyrella marcescibilis</name>
    <dbReference type="NCBI Taxonomy" id="230819"/>
    <lineage>
        <taxon>Eukaryota</taxon>
        <taxon>Fungi</taxon>
        <taxon>Dikarya</taxon>
        <taxon>Basidiomycota</taxon>
        <taxon>Agaricomycotina</taxon>
        <taxon>Agaricomycetes</taxon>
        <taxon>Agaricomycetidae</taxon>
        <taxon>Agaricales</taxon>
        <taxon>Agaricineae</taxon>
        <taxon>Psathyrellaceae</taxon>
        <taxon>Coprinopsis</taxon>
    </lineage>
</organism>
<comment type="cofactor">
    <cofactor evidence="1 9">
        <name>heme</name>
        <dbReference type="ChEBI" id="CHEBI:30413"/>
    </cofactor>
</comment>
<dbReference type="GO" id="GO:0005506">
    <property type="term" value="F:iron ion binding"/>
    <property type="evidence" value="ECO:0007669"/>
    <property type="project" value="InterPro"/>
</dbReference>
<evidence type="ECO:0000256" key="4">
    <source>
        <dbReference type="ARBA" id="ARBA00022617"/>
    </source>
</evidence>
<dbReference type="PANTHER" id="PTHR46300">
    <property type="entry name" value="P450, PUTATIVE (EUROFUNG)-RELATED-RELATED"/>
    <property type="match status" value="1"/>
</dbReference>
<evidence type="ECO:0000256" key="6">
    <source>
        <dbReference type="ARBA" id="ARBA00023002"/>
    </source>
</evidence>
<evidence type="ECO:0000256" key="3">
    <source>
        <dbReference type="ARBA" id="ARBA00010617"/>
    </source>
</evidence>
<keyword evidence="12" id="KW-1185">Reference proteome</keyword>
<evidence type="ECO:0000313" key="12">
    <source>
        <dbReference type="Proteomes" id="UP000307440"/>
    </source>
</evidence>
<dbReference type="PROSITE" id="PS00086">
    <property type="entry name" value="CYTOCHROME_P450"/>
    <property type="match status" value="1"/>
</dbReference>
<evidence type="ECO:0000256" key="7">
    <source>
        <dbReference type="ARBA" id="ARBA00023004"/>
    </source>
</evidence>
<evidence type="ECO:0000313" key="11">
    <source>
        <dbReference type="EMBL" id="TFK22015.1"/>
    </source>
</evidence>
<dbReference type="OrthoDB" id="2214136at2759"/>
<sequence>MAWTTVLGAGFAAFVTVWLTRRRKWANRSRGLPLPPSIKGLPLLGNALDIPTELVWEAYQQWTKTLKSDIVYANALGTSIVVLNSKRAAIDILDRQSLKTSGRYQSPVACDLIGWSAYLPMMPYGEEFKTHRKLFQQHFQVSDPKLYRARISENLPAMLAKLLEHPDDLISITQDFITSTVMQIAYGSLGPDTLEIYAEFAEAAMKMESDSAVPGGFLVDLIPILKYVPEWVPGAGFRKVAREWNVRLSRLAEEPFNEALKRINDGTAEPSFVSKLYYSAEEDGLAASDSHRIIKSLAATFHIAGTDSTIASLKYFYLAMMYYPNVQAKAQQELDVYLKGDRLPEFGDESNLPYITALVKELLRWQPIAPMGLPHFSTEDCFHEGYFIPKDSIIFANQWAMSYDEAEYPDPGTFNPERFLSPDGSLNTDAPDPKEIAFGFGRRVCPGSHMAYSALFVTISTILSLFEITKPDDFKFDLQRDIRLGFTRTPKDFKCAIRVRSGGAEMLIRSSVL</sequence>
<dbReference type="InterPro" id="IPR036396">
    <property type="entry name" value="Cyt_P450_sf"/>
</dbReference>
<dbReference type="GO" id="GO:0016705">
    <property type="term" value="F:oxidoreductase activity, acting on paired donors, with incorporation or reduction of molecular oxygen"/>
    <property type="evidence" value="ECO:0007669"/>
    <property type="project" value="InterPro"/>
</dbReference>